<dbReference type="PROSITE" id="PS51635">
    <property type="entry name" value="PNPLA"/>
    <property type="match status" value="1"/>
</dbReference>
<reference evidence="7 8" key="1">
    <citation type="submission" date="2019-07" db="EMBL/GenBank/DDBJ databases">
        <title>Whole genome shotgun sequence of Methylobacterium gnaphalii NBRC 107716.</title>
        <authorList>
            <person name="Hosoyama A."/>
            <person name="Uohara A."/>
            <person name="Ohji S."/>
            <person name="Ichikawa N."/>
        </authorList>
    </citation>
    <scope>NUCLEOTIDE SEQUENCE [LARGE SCALE GENOMIC DNA]</scope>
    <source>
        <strain evidence="7 8">NBRC 107716</strain>
    </source>
</reference>
<dbReference type="PANTHER" id="PTHR14226">
    <property type="entry name" value="NEUROPATHY TARGET ESTERASE/SWISS CHEESE D.MELANOGASTER"/>
    <property type="match status" value="1"/>
</dbReference>
<organism evidence="7 8">
    <name type="scientific">Methylobacterium gnaphalii</name>
    <dbReference type="NCBI Taxonomy" id="1010610"/>
    <lineage>
        <taxon>Bacteria</taxon>
        <taxon>Pseudomonadati</taxon>
        <taxon>Pseudomonadota</taxon>
        <taxon>Alphaproteobacteria</taxon>
        <taxon>Hyphomicrobiales</taxon>
        <taxon>Methylobacteriaceae</taxon>
        <taxon>Methylobacterium</taxon>
    </lineage>
</organism>
<evidence type="ECO:0000259" key="6">
    <source>
        <dbReference type="PROSITE" id="PS51635"/>
    </source>
</evidence>
<feature type="active site" description="Nucleophile" evidence="4">
    <location>
        <position position="79"/>
    </location>
</feature>
<protein>
    <submittedName>
        <fullName evidence="7">Alpha/beta hydrolase</fullName>
    </submittedName>
</protein>
<sequence>MDQTGTTSDVKALSTVVPSGAAETTVSPGRRRPLASPRAEKTVSLALQGGGAHGAFTWGVLDALIEDGRLGFDAVTGASAGAMNAVVLVDGWLAGGPDGARAALESFWRHASVDGDLWPVQRGMVSGVVGAFKDNPIAEFWLKALAPSPYVSNPLNINPLRRALEQTVDFERLRAAETADVFVSATNVWTGKLTVFERQGLTADHLMASACLPTVFQAVEIDGVPYWDGGYLGNPALYPLHQRAGEQAGSHDILIVQINPVERRETPRTPQEIQNRLNEITFNANLMRELRAIDVMHGLLAETAPDGTAAKRVLIHRIDGTEALDDYDAASRLDARWRCLERLRDRGREAAVHWLAERFDSVGHESTLDLQSAYQ</sequence>
<keyword evidence="2 4" id="KW-0442">Lipid degradation</keyword>
<gene>
    <name evidence="7" type="ORF">MGN01_00870</name>
</gene>
<dbReference type="PANTHER" id="PTHR14226:SF78">
    <property type="entry name" value="SLR0060 PROTEIN"/>
    <property type="match status" value="1"/>
</dbReference>
<dbReference type="InterPro" id="IPR050301">
    <property type="entry name" value="NTE"/>
</dbReference>
<dbReference type="InterPro" id="IPR002641">
    <property type="entry name" value="PNPLA_dom"/>
</dbReference>
<keyword evidence="8" id="KW-1185">Reference proteome</keyword>
<keyword evidence="1 4" id="KW-0378">Hydrolase</keyword>
<name>A0A512JE75_9HYPH</name>
<dbReference type="SUPFAM" id="SSF52151">
    <property type="entry name" value="FabD/lysophospholipase-like"/>
    <property type="match status" value="1"/>
</dbReference>
<evidence type="ECO:0000313" key="7">
    <source>
        <dbReference type="EMBL" id="GEP08242.1"/>
    </source>
</evidence>
<dbReference type="Proteomes" id="UP000321750">
    <property type="component" value="Unassembled WGS sequence"/>
</dbReference>
<feature type="short sequence motif" description="GXSXG" evidence="4">
    <location>
        <begin position="77"/>
        <end position="81"/>
    </location>
</feature>
<proteinExistence type="predicted"/>
<feature type="short sequence motif" description="DGA/G" evidence="4">
    <location>
        <begin position="228"/>
        <end position="230"/>
    </location>
</feature>
<evidence type="ECO:0000256" key="4">
    <source>
        <dbReference type="PROSITE-ProRule" id="PRU01161"/>
    </source>
</evidence>
<feature type="region of interest" description="Disordered" evidence="5">
    <location>
        <begin position="1"/>
        <end position="39"/>
    </location>
</feature>
<dbReference type="GO" id="GO:0016787">
    <property type="term" value="F:hydrolase activity"/>
    <property type="evidence" value="ECO:0007669"/>
    <property type="project" value="UniProtKB-UniRule"/>
</dbReference>
<evidence type="ECO:0000313" key="8">
    <source>
        <dbReference type="Proteomes" id="UP000321750"/>
    </source>
</evidence>
<comment type="caution">
    <text evidence="7">The sequence shown here is derived from an EMBL/GenBank/DDBJ whole genome shotgun (WGS) entry which is preliminary data.</text>
</comment>
<feature type="short sequence motif" description="GXGXXG" evidence="4">
    <location>
        <begin position="49"/>
        <end position="54"/>
    </location>
</feature>
<evidence type="ECO:0000256" key="2">
    <source>
        <dbReference type="ARBA" id="ARBA00022963"/>
    </source>
</evidence>
<accession>A0A512JE75</accession>
<dbReference type="OrthoDB" id="9807112at2"/>
<keyword evidence="3 4" id="KW-0443">Lipid metabolism</keyword>
<evidence type="ECO:0000256" key="1">
    <source>
        <dbReference type="ARBA" id="ARBA00022801"/>
    </source>
</evidence>
<dbReference type="GO" id="GO:0016042">
    <property type="term" value="P:lipid catabolic process"/>
    <property type="evidence" value="ECO:0007669"/>
    <property type="project" value="UniProtKB-UniRule"/>
</dbReference>
<dbReference type="Pfam" id="PF01734">
    <property type="entry name" value="Patatin"/>
    <property type="match status" value="1"/>
</dbReference>
<feature type="domain" description="PNPLA" evidence="6">
    <location>
        <begin position="45"/>
        <end position="241"/>
    </location>
</feature>
<feature type="active site" description="Proton acceptor" evidence="4">
    <location>
        <position position="228"/>
    </location>
</feature>
<dbReference type="InterPro" id="IPR016035">
    <property type="entry name" value="Acyl_Trfase/lysoPLipase"/>
</dbReference>
<dbReference type="AlphaFoldDB" id="A0A512JE75"/>
<evidence type="ECO:0000256" key="5">
    <source>
        <dbReference type="SAM" id="MobiDB-lite"/>
    </source>
</evidence>
<dbReference type="EMBL" id="BJZV01000001">
    <property type="protein sequence ID" value="GEP08242.1"/>
    <property type="molecule type" value="Genomic_DNA"/>
</dbReference>
<dbReference type="RefSeq" id="WP_147044597.1">
    <property type="nucleotide sequence ID" value="NZ_BJZV01000001.1"/>
</dbReference>
<evidence type="ECO:0000256" key="3">
    <source>
        <dbReference type="ARBA" id="ARBA00023098"/>
    </source>
</evidence>
<dbReference type="Gene3D" id="3.40.1090.10">
    <property type="entry name" value="Cytosolic phospholipase A2 catalytic domain"/>
    <property type="match status" value="2"/>
</dbReference>